<reference evidence="1" key="1">
    <citation type="journal article" date="2019" name="Sci. Rep.">
        <title>Draft genome of Tanacetum cinerariifolium, the natural source of mosquito coil.</title>
        <authorList>
            <person name="Yamashiro T."/>
            <person name="Shiraishi A."/>
            <person name="Satake H."/>
            <person name="Nakayama K."/>
        </authorList>
    </citation>
    <scope>NUCLEOTIDE SEQUENCE</scope>
</reference>
<organism evidence="1">
    <name type="scientific">Tanacetum cinerariifolium</name>
    <name type="common">Dalmatian daisy</name>
    <name type="synonym">Chrysanthemum cinerariifolium</name>
    <dbReference type="NCBI Taxonomy" id="118510"/>
    <lineage>
        <taxon>Eukaryota</taxon>
        <taxon>Viridiplantae</taxon>
        <taxon>Streptophyta</taxon>
        <taxon>Embryophyta</taxon>
        <taxon>Tracheophyta</taxon>
        <taxon>Spermatophyta</taxon>
        <taxon>Magnoliopsida</taxon>
        <taxon>eudicotyledons</taxon>
        <taxon>Gunneridae</taxon>
        <taxon>Pentapetalae</taxon>
        <taxon>asterids</taxon>
        <taxon>campanulids</taxon>
        <taxon>Asterales</taxon>
        <taxon>Asteraceae</taxon>
        <taxon>Asteroideae</taxon>
        <taxon>Anthemideae</taxon>
        <taxon>Anthemidinae</taxon>
        <taxon>Tanacetum</taxon>
    </lineage>
</organism>
<name>A0A699ITI7_TANCI</name>
<dbReference type="AlphaFoldDB" id="A0A699ITI7"/>
<protein>
    <submittedName>
        <fullName evidence="1">Uncharacterized protein</fullName>
    </submittedName>
</protein>
<dbReference type="EMBL" id="BKCJ010324201">
    <property type="protein sequence ID" value="GEZ79206.1"/>
    <property type="molecule type" value="Genomic_DNA"/>
</dbReference>
<proteinExistence type="predicted"/>
<comment type="caution">
    <text evidence="1">The sequence shown here is derived from an EMBL/GenBank/DDBJ whole genome shotgun (WGS) entry which is preliminary data.</text>
</comment>
<accession>A0A699ITI7</accession>
<sequence length="235" mass="27195">MQSIINQIQIKDYRNERIDIRYRRECEVKIDEHKENFNKMSIEINKITKENELRQREQAANLSIYTAEPSRRFDYIYDDVEESTIPLNEIVSQIPPSIPITPVLPIEDPKDSLIMRDEDLSTIPEKESVEFLSLVLRTLFQSHVSPRIHPGVIVLEDIESKASYDSNLDEPTLLVTLLSVSNEDECFDPGDDIEILLHRDPSTPKMSVVSILEGFTNESPLEYNDDLFDLESKEN</sequence>
<gene>
    <name evidence="1" type="ORF">Tci_551179</name>
</gene>
<evidence type="ECO:0000313" key="1">
    <source>
        <dbReference type="EMBL" id="GEZ79206.1"/>
    </source>
</evidence>